<evidence type="ECO:0000313" key="3">
    <source>
        <dbReference type="Proteomes" id="UP000737018"/>
    </source>
</evidence>
<gene>
    <name evidence="2" type="ORF">CMV_014106</name>
</gene>
<organism evidence="2 3">
    <name type="scientific">Castanea mollissima</name>
    <name type="common">Chinese chestnut</name>
    <dbReference type="NCBI Taxonomy" id="60419"/>
    <lineage>
        <taxon>Eukaryota</taxon>
        <taxon>Viridiplantae</taxon>
        <taxon>Streptophyta</taxon>
        <taxon>Embryophyta</taxon>
        <taxon>Tracheophyta</taxon>
        <taxon>Spermatophyta</taxon>
        <taxon>Magnoliopsida</taxon>
        <taxon>eudicotyledons</taxon>
        <taxon>Gunneridae</taxon>
        <taxon>Pentapetalae</taxon>
        <taxon>rosids</taxon>
        <taxon>fabids</taxon>
        <taxon>Fagales</taxon>
        <taxon>Fagaceae</taxon>
        <taxon>Castanea</taxon>
    </lineage>
</organism>
<comment type="caution">
    <text evidence="2">The sequence shown here is derived from an EMBL/GenBank/DDBJ whole genome shotgun (WGS) entry which is preliminary data.</text>
</comment>
<feature type="transmembrane region" description="Helical" evidence="1">
    <location>
        <begin position="70"/>
        <end position="91"/>
    </location>
</feature>
<dbReference type="AlphaFoldDB" id="A0A8J4VLB1"/>
<reference evidence="2" key="1">
    <citation type="submission" date="2020-03" db="EMBL/GenBank/DDBJ databases">
        <title>Castanea mollissima Vanexum genome sequencing.</title>
        <authorList>
            <person name="Staton M."/>
        </authorList>
    </citation>
    <scope>NUCLEOTIDE SEQUENCE</scope>
    <source>
        <tissue evidence="2">Leaf</tissue>
    </source>
</reference>
<accession>A0A8J4VLB1</accession>
<protein>
    <submittedName>
        <fullName evidence="2">Uncharacterized protein</fullName>
    </submittedName>
</protein>
<dbReference type="Proteomes" id="UP000737018">
    <property type="component" value="Unassembled WGS sequence"/>
</dbReference>
<dbReference type="EMBL" id="JRKL02001931">
    <property type="protein sequence ID" value="KAF3961255.1"/>
    <property type="molecule type" value="Genomic_DNA"/>
</dbReference>
<keyword evidence="3" id="KW-1185">Reference proteome</keyword>
<keyword evidence="1" id="KW-0472">Membrane</keyword>
<keyword evidence="1" id="KW-0812">Transmembrane</keyword>
<keyword evidence="1" id="KW-1133">Transmembrane helix</keyword>
<evidence type="ECO:0000313" key="2">
    <source>
        <dbReference type="EMBL" id="KAF3961255.1"/>
    </source>
</evidence>
<evidence type="ECO:0000256" key="1">
    <source>
        <dbReference type="SAM" id="Phobius"/>
    </source>
</evidence>
<sequence>MHTEDSWRILQNLQAWRFRIVEASTKVIRGGPKCPHHFQKITGKTFELSSFTCLQITVGFSSAQPTRTSIVVLPCIDAFVIVLLQLCCLLFEPLKLMLRKEKILFEMYLLSLEWFKYAKCFVGMLACNGFDVAKKYV</sequence>
<name>A0A8J4VLB1_9ROSI</name>
<proteinExistence type="predicted"/>